<dbReference type="Pfam" id="PF01370">
    <property type="entry name" value="Epimerase"/>
    <property type="match status" value="1"/>
</dbReference>
<evidence type="ECO:0000313" key="3">
    <source>
        <dbReference type="EMBL" id="GAP19592.1"/>
    </source>
</evidence>
<sequence length="321" mass="35581">MKLTGKSVLITGGAGFIGSHLVDRVLQENPSNLVVVDNFYLGREENLEDAVKANPGLKVFRLDAADLAAMRDLVEAEKVDVVFNLAVIPLPTSLKYPAWTVTTNVNIALTFCELARWGAIGTLIHSSSSEAYGSAQYVPMDEGHPLHPRTPYAASKSAGDQLVQSYWRTFSMDVSIVRPFNNFGPRQNPGTFAGIIPIVVQRVLHKQPIEIHGDGEQTRDYIFVRDTANAFVHVYEEAATRGKVLNIATGQEITMNQLVARLLEVMGVPDYPVIHSQQRPGDVRRHCGDIRLAHELIGFEPPVISEADLRETVDYYLKRFS</sequence>
<evidence type="ECO:0000256" key="1">
    <source>
        <dbReference type="ARBA" id="ARBA00007637"/>
    </source>
</evidence>
<organism evidence="3">
    <name type="scientific">Levilinea saccharolytica</name>
    <dbReference type="NCBI Taxonomy" id="229921"/>
    <lineage>
        <taxon>Bacteria</taxon>
        <taxon>Bacillati</taxon>
        <taxon>Chloroflexota</taxon>
        <taxon>Anaerolineae</taxon>
        <taxon>Anaerolineales</taxon>
        <taxon>Anaerolineaceae</taxon>
        <taxon>Levilinea</taxon>
    </lineage>
</organism>
<dbReference type="EMBL" id="LGCM01000039">
    <property type="protein sequence ID" value="KPL80769.1"/>
    <property type="molecule type" value="Genomic_DNA"/>
</dbReference>
<dbReference type="EMBL" id="DF967975">
    <property type="protein sequence ID" value="GAP19592.1"/>
    <property type="molecule type" value="Genomic_DNA"/>
</dbReference>
<dbReference type="STRING" id="229921.ADN01_11660"/>
<evidence type="ECO:0000259" key="2">
    <source>
        <dbReference type="Pfam" id="PF01370"/>
    </source>
</evidence>
<proteinExistence type="inferred from homology"/>
<dbReference type="Gene3D" id="3.90.25.10">
    <property type="entry name" value="UDP-galactose 4-epimerase, domain 1"/>
    <property type="match status" value="1"/>
</dbReference>
<protein>
    <submittedName>
        <fullName evidence="3">dTDP-D-glucose 4,6-dehydratase</fullName>
    </submittedName>
</protein>
<dbReference type="RefSeq" id="WP_062419861.1">
    <property type="nucleotide sequence ID" value="NZ_BBXZ01000183.1"/>
</dbReference>
<reference evidence="3" key="1">
    <citation type="journal article" date="2015" name="Genome Announc.">
        <title>Draft Genome Sequences of Anaerolinea thermolimosa IMO-1, Bellilinea caldifistulae GOMI-1, Leptolinea tardivitalis YMTK-2, Levilinea saccharolytica KIBI-1, Longilinea arvoryzae KOME-1, Previously Described as Members of the Class Anaerolineae (Chloroflexi).</title>
        <authorList>
            <person name="Matsuura N."/>
            <person name="Tourlousse M.D."/>
            <person name="Ohashi A."/>
            <person name="Hugenholtz P."/>
            <person name="Sekiguchi Y."/>
        </authorList>
    </citation>
    <scope>NUCLEOTIDE SEQUENCE</scope>
    <source>
        <strain evidence="3">KIBI-1</strain>
    </source>
</reference>
<dbReference type="Proteomes" id="UP000050501">
    <property type="component" value="Unassembled WGS sequence"/>
</dbReference>
<dbReference type="PANTHER" id="PTHR43000">
    <property type="entry name" value="DTDP-D-GLUCOSE 4,6-DEHYDRATASE-RELATED"/>
    <property type="match status" value="1"/>
</dbReference>
<comment type="similarity">
    <text evidence="1">Belongs to the NAD(P)-dependent epimerase/dehydratase family.</text>
</comment>
<accession>A0A0M8JQP8</accession>
<dbReference type="InterPro" id="IPR001509">
    <property type="entry name" value="Epimerase_deHydtase"/>
</dbReference>
<dbReference type="SUPFAM" id="SSF51735">
    <property type="entry name" value="NAD(P)-binding Rossmann-fold domains"/>
    <property type="match status" value="1"/>
</dbReference>
<dbReference type="OrthoDB" id="9803061at2"/>
<reference evidence="4 5" key="2">
    <citation type="submission" date="2015-07" db="EMBL/GenBank/DDBJ databases">
        <title>Genome sequence of Levilinea saccharolytica DSM 16555.</title>
        <authorList>
            <person name="Hemp J."/>
            <person name="Ward L.M."/>
            <person name="Pace L.A."/>
            <person name="Fischer W.W."/>
        </authorList>
    </citation>
    <scope>NUCLEOTIDE SEQUENCE [LARGE SCALE GENOMIC DNA]</scope>
    <source>
        <strain evidence="4 5">KIBI-1</strain>
    </source>
</reference>
<dbReference type="Gene3D" id="3.40.50.720">
    <property type="entry name" value="NAD(P)-binding Rossmann-like Domain"/>
    <property type="match status" value="1"/>
</dbReference>
<feature type="domain" description="NAD-dependent epimerase/dehydratase" evidence="2">
    <location>
        <begin position="8"/>
        <end position="248"/>
    </location>
</feature>
<dbReference type="InterPro" id="IPR036291">
    <property type="entry name" value="NAD(P)-bd_dom_sf"/>
</dbReference>
<gene>
    <name evidence="4" type="ORF">ADN01_11660</name>
    <name evidence="3" type="ORF">LSAC_03502</name>
</gene>
<evidence type="ECO:0000313" key="5">
    <source>
        <dbReference type="Proteomes" id="UP000050501"/>
    </source>
</evidence>
<evidence type="ECO:0000313" key="4">
    <source>
        <dbReference type="EMBL" id="KPL80769.1"/>
    </source>
</evidence>
<keyword evidence="5" id="KW-1185">Reference proteome</keyword>
<dbReference type="AlphaFoldDB" id="A0A0M8JQP8"/>
<dbReference type="PATRIC" id="fig|229921.5.peg.1555"/>
<name>A0A0M8JQP8_9CHLR</name>